<feature type="compositionally biased region" description="Basic and acidic residues" evidence="7">
    <location>
        <begin position="540"/>
        <end position="556"/>
    </location>
</feature>
<keyword evidence="4 6" id="KW-0694">RNA-binding</keyword>
<dbReference type="CDD" id="cd12320">
    <property type="entry name" value="RRM6_RBM19_RRM5_MRD1"/>
    <property type="match status" value="1"/>
</dbReference>
<feature type="domain" description="RRM" evidence="8">
    <location>
        <begin position="268"/>
        <end position="346"/>
    </location>
</feature>
<feature type="domain" description="RRM" evidence="8">
    <location>
        <begin position="671"/>
        <end position="748"/>
    </location>
</feature>
<dbReference type="PANTHER" id="PTHR48039">
    <property type="entry name" value="RNA-BINDING MOTIF PROTEIN 14B"/>
    <property type="match status" value="1"/>
</dbReference>
<sequence>MFKVSLKKRRGKENRSRLIVKNLPKELSEEKFREHFAKKGEVTDAKLMKTKQGTSRRFGFIGYKTEAAAQAAIDYFNNTFINTSRIVVEKAIAYRSEELPRPWSKYTPGSSAHEKREEDRKQKKSKNNDFEVEETDAFRAKQKKNEKTEELINQLNADKNDPKLKEYLEVMMPRSKGKTWGNDDVAPSAEAEKQEDEEDTVVVQHNESDDEYQDLPMNKKKAHKKDEDVEMEDGSAQVVENNVKDDPMDTDKESEKPKDPKDSIAETGRLFVRNLTYACTEDDLKQLFEKYGTLSEVHMPIAKDTKKSKGYAYISYMLPEHAVKAYEALDMKTFQGRLLHIIPGEEKPPTKEEEIVGVNGTKLSSVKKEKEKKRRNLAGSDFNWNSLYMSADAIAESIADRLGISKSDVLNADANNMAVRLALAETQIVNETKEFFEKHGIVLDSFGKKERSETIILVKNIPYGTTEDEIRELFGKYGELGRVLMPPAKTIAVVEFLEPSEARNAFRSLAYRRFKDSLIYLEKAPSGLFKDKFVRGDAKQDKKEEKEEEIEQKPKSATELLGADEDNADDDITSVFVKNLNFNTTIESLRNAFKGIEGYRSSRINVKPDPKNPGKTLSMGYGFIEFNNKANAEKAIKAMQGYMLDDHALDLKLSHHKTSTSTKKSKTPDTTKIIVRNVPFEATAKDLRELFGAYGQLKSLRLPKKFTGGHRGFAFLDFMTKQEAKNVYDNMANIHLYGRHLVLEWAKEEDKASENLLDASRKRRREESDDFVPL</sequence>
<name>A0A1X0S9I4_RHIZD</name>
<feature type="region of interest" description="Disordered" evidence="7">
    <location>
        <begin position="101"/>
        <end position="158"/>
    </location>
</feature>
<dbReference type="OMA" id="FNNTCIQ"/>
<evidence type="ECO:0000256" key="2">
    <source>
        <dbReference type="ARBA" id="ARBA00008033"/>
    </source>
</evidence>
<evidence type="ECO:0000256" key="6">
    <source>
        <dbReference type="PROSITE-ProRule" id="PRU00176"/>
    </source>
</evidence>
<dbReference type="InterPro" id="IPR051945">
    <property type="entry name" value="RRM_MRD1_RNA_proc_ribogen"/>
</dbReference>
<feature type="region of interest" description="Disordered" evidence="7">
    <location>
        <begin position="754"/>
        <end position="774"/>
    </location>
</feature>
<evidence type="ECO:0000256" key="1">
    <source>
        <dbReference type="ARBA" id="ARBA00004123"/>
    </source>
</evidence>
<accession>A0A1X0S9I4</accession>
<dbReference type="Proteomes" id="UP000242381">
    <property type="component" value="Unassembled WGS sequence"/>
</dbReference>
<protein>
    <submittedName>
        <fullName evidence="9">RNA-binding domain-containing protein</fullName>
    </submittedName>
</protein>
<dbReference type="SMART" id="SM00360">
    <property type="entry name" value="RRM"/>
    <property type="match status" value="5"/>
</dbReference>
<dbReference type="SUPFAM" id="SSF54928">
    <property type="entry name" value="RNA-binding domain, RBD"/>
    <property type="match status" value="4"/>
</dbReference>
<dbReference type="Pfam" id="PF00076">
    <property type="entry name" value="RRM_1"/>
    <property type="match status" value="5"/>
</dbReference>
<dbReference type="GO" id="GO:0005730">
    <property type="term" value="C:nucleolus"/>
    <property type="evidence" value="ECO:0007669"/>
    <property type="project" value="TreeGrafter"/>
</dbReference>
<comment type="similarity">
    <text evidence="2">Belongs to the RRM MRD1 family.</text>
</comment>
<dbReference type="GO" id="GO:0003729">
    <property type="term" value="F:mRNA binding"/>
    <property type="evidence" value="ECO:0007669"/>
    <property type="project" value="TreeGrafter"/>
</dbReference>
<organism evidence="9 10">
    <name type="scientific">Rhizopus microsporus</name>
    <dbReference type="NCBI Taxonomy" id="58291"/>
    <lineage>
        <taxon>Eukaryota</taxon>
        <taxon>Fungi</taxon>
        <taxon>Fungi incertae sedis</taxon>
        <taxon>Mucoromycota</taxon>
        <taxon>Mucoromycotina</taxon>
        <taxon>Mucoromycetes</taxon>
        <taxon>Mucorales</taxon>
        <taxon>Mucorineae</taxon>
        <taxon>Rhizopodaceae</taxon>
        <taxon>Rhizopus</taxon>
    </lineage>
</organism>
<dbReference type="FunFam" id="3.30.70.330:FF:000738">
    <property type="entry name" value="RNA-binding motif protein 19"/>
    <property type="match status" value="1"/>
</dbReference>
<dbReference type="FunFam" id="3.30.70.330:FF:000277">
    <property type="entry name" value="RNA binding motif protein 19"/>
    <property type="match status" value="1"/>
</dbReference>
<keyword evidence="5" id="KW-0539">Nucleus</keyword>
<evidence type="ECO:0000313" key="10">
    <source>
        <dbReference type="Proteomes" id="UP000242381"/>
    </source>
</evidence>
<gene>
    <name evidence="9" type="ORF">BCV71DRAFT_248247</name>
</gene>
<dbReference type="EMBL" id="KV921287">
    <property type="protein sequence ID" value="ORE20859.1"/>
    <property type="molecule type" value="Genomic_DNA"/>
</dbReference>
<evidence type="ECO:0000256" key="7">
    <source>
        <dbReference type="SAM" id="MobiDB-lite"/>
    </source>
</evidence>
<dbReference type="PANTHER" id="PTHR48039:SF5">
    <property type="entry name" value="RNA-BINDING PROTEIN 28"/>
    <property type="match status" value="1"/>
</dbReference>
<feature type="region of interest" description="Disordered" evidence="7">
    <location>
        <begin position="540"/>
        <end position="564"/>
    </location>
</feature>
<dbReference type="PROSITE" id="PS50102">
    <property type="entry name" value="RRM"/>
    <property type="match status" value="5"/>
</dbReference>
<dbReference type="VEuPathDB" id="FungiDB:BCV72DRAFT_265769"/>
<keyword evidence="3" id="KW-0677">Repeat</keyword>
<dbReference type="CDD" id="cd12317">
    <property type="entry name" value="RRM4_RBM19_RRM3_MRD1"/>
    <property type="match status" value="1"/>
</dbReference>
<evidence type="ECO:0000313" key="9">
    <source>
        <dbReference type="EMBL" id="ORE20859.1"/>
    </source>
</evidence>
<feature type="domain" description="RRM" evidence="8">
    <location>
        <begin position="573"/>
        <end position="656"/>
    </location>
</feature>
<dbReference type="InterPro" id="IPR000504">
    <property type="entry name" value="RRM_dom"/>
</dbReference>
<dbReference type="AlphaFoldDB" id="A0A1X0S9I4"/>
<dbReference type="Gene3D" id="3.30.70.330">
    <property type="match status" value="5"/>
</dbReference>
<evidence type="ECO:0000259" key="8">
    <source>
        <dbReference type="PROSITE" id="PS50102"/>
    </source>
</evidence>
<feature type="region of interest" description="Disordered" evidence="7">
    <location>
        <begin position="175"/>
        <end position="265"/>
    </location>
</feature>
<reference evidence="9 10" key="1">
    <citation type="journal article" date="2016" name="Proc. Natl. Acad. Sci. U.S.A.">
        <title>Lipid metabolic changes in an early divergent fungus govern the establishment of a mutualistic symbiosis with endobacteria.</title>
        <authorList>
            <person name="Lastovetsky O.A."/>
            <person name="Gaspar M.L."/>
            <person name="Mondo S.J."/>
            <person name="LaButti K.M."/>
            <person name="Sandor L."/>
            <person name="Grigoriev I.V."/>
            <person name="Henry S.A."/>
            <person name="Pawlowska T.E."/>
        </authorList>
    </citation>
    <scope>NUCLEOTIDE SEQUENCE [LARGE SCALE GENOMIC DNA]</scope>
    <source>
        <strain evidence="9 10">ATCC 11559</strain>
    </source>
</reference>
<dbReference type="InterPro" id="IPR035979">
    <property type="entry name" value="RBD_domain_sf"/>
</dbReference>
<evidence type="ECO:0000256" key="5">
    <source>
        <dbReference type="ARBA" id="ARBA00023242"/>
    </source>
</evidence>
<dbReference type="CDD" id="cd12565">
    <property type="entry name" value="RRM1_MRD1"/>
    <property type="match status" value="1"/>
</dbReference>
<feature type="domain" description="RRM" evidence="8">
    <location>
        <begin position="16"/>
        <end position="93"/>
    </location>
</feature>
<dbReference type="InterPro" id="IPR012677">
    <property type="entry name" value="Nucleotide-bd_a/b_plait_sf"/>
</dbReference>
<evidence type="ECO:0000256" key="3">
    <source>
        <dbReference type="ARBA" id="ARBA00022737"/>
    </source>
</evidence>
<feature type="compositionally biased region" description="Basic and acidic residues" evidence="7">
    <location>
        <begin position="136"/>
        <end position="150"/>
    </location>
</feature>
<feature type="domain" description="RRM" evidence="8">
    <location>
        <begin position="454"/>
        <end position="526"/>
    </location>
</feature>
<proteinExistence type="inferred from homology"/>
<feature type="compositionally biased region" description="Basic and acidic residues" evidence="7">
    <location>
        <begin position="112"/>
        <end position="129"/>
    </location>
</feature>
<evidence type="ECO:0000256" key="4">
    <source>
        <dbReference type="ARBA" id="ARBA00022884"/>
    </source>
</evidence>
<feature type="compositionally biased region" description="Basic and acidic residues" evidence="7">
    <location>
        <begin position="242"/>
        <end position="264"/>
    </location>
</feature>
<comment type="subcellular location">
    <subcellularLocation>
        <location evidence="1">Nucleus</location>
    </subcellularLocation>
</comment>